<proteinExistence type="predicted"/>
<comment type="caution">
    <text evidence="3">The sequence shown here is derived from an EMBL/GenBank/DDBJ whole genome shotgun (WGS) entry which is preliminary data.</text>
</comment>
<accession>A0A930YVA4</accession>
<name>A0A930YVA4_9FLAO</name>
<evidence type="ECO:0000259" key="2">
    <source>
        <dbReference type="SMART" id="SM00867"/>
    </source>
</evidence>
<dbReference type="AlphaFoldDB" id="A0A930YVA4"/>
<protein>
    <submittedName>
        <fullName evidence="3">YceI family protein</fullName>
    </submittedName>
</protein>
<keyword evidence="4" id="KW-1185">Reference proteome</keyword>
<gene>
    <name evidence="3" type="ORF">IC612_04130</name>
</gene>
<dbReference type="InterPro" id="IPR036761">
    <property type="entry name" value="TTHA0802/YceI-like_sf"/>
</dbReference>
<evidence type="ECO:0000313" key="4">
    <source>
        <dbReference type="Proteomes" id="UP000694480"/>
    </source>
</evidence>
<reference evidence="3" key="1">
    <citation type="submission" date="2020-11" db="EMBL/GenBank/DDBJ databases">
        <title>Genome seq and assembly of Planobacterium sp.</title>
        <authorList>
            <person name="Chhetri G."/>
        </authorList>
    </citation>
    <scope>NUCLEOTIDE SEQUENCE</scope>
    <source>
        <strain evidence="3">GCR5</strain>
    </source>
</reference>
<sequence>MKKILSLLAVLLVTVTVYAQKVLVSDPAHSRIEFAVMHLGINDITGNFDKANLTINADEKSFVNSKINFQVEPSSINTHIEARDNHLKSADFFNVETYPTMVFNSTSLKKQKKNYYKLYGNLLMHGVTKPVELTLIYRGSTVNPMSKKTTHGYQVLGTLKRSDFGVGPNFPEAIISDLVRIKGDFELTEK</sequence>
<dbReference type="SUPFAM" id="SSF101874">
    <property type="entry name" value="YceI-like"/>
    <property type="match status" value="1"/>
</dbReference>
<dbReference type="Proteomes" id="UP000694480">
    <property type="component" value="Unassembled WGS sequence"/>
</dbReference>
<dbReference type="Gene3D" id="2.40.128.110">
    <property type="entry name" value="Lipid/polyisoprenoid-binding, YceI-like"/>
    <property type="match status" value="1"/>
</dbReference>
<dbReference type="EMBL" id="JADKYY010000004">
    <property type="protein sequence ID" value="MBF5026985.1"/>
    <property type="molecule type" value="Genomic_DNA"/>
</dbReference>
<organism evidence="3 4">
    <name type="scientific">Planobacterium oryzisoli</name>
    <dbReference type="NCBI Taxonomy" id="2771435"/>
    <lineage>
        <taxon>Bacteria</taxon>
        <taxon>Pseudomonadati</taxon>
        <taxon>Bacteroidota</taxon>
        <taxon>Flavobacteriia</taxon>
        <taxon>Flavobacteriales</taxon>
        <taxon>Weeksellaceae</taxon>
        <taxon>Chryseobacterium group</taxon>
        <taxon>Chryseobacterium</taxon>
    </lineage>
</organism>
<feature type="signal peptide" evidence="1">
    <location>
        <begin position="1"/>
        <end position="19"/>
    </location>
</feature>
<dbReference type="PANTHER" id="PTHR34406">
    <property type="entry name" value="PROTEIN YCEI"/>
    <property type="match status" value="1"/>
</dbReference>
<keyword evidence="1" id="KW-0732">Signal</keyword>
<feature type="chain" id="PRO_5037955605" evidence="1">
    <location>
        <begin position="20"/>
        <end position="190"/>
    </location>
</feature>
<dbReference type="InterPro" id="IPR007372">
    <property type="entry name" value="Lipid/polyisoprenoid-bd_YceI"/>
</dbReference>
<evidence type="ECO:0000256" key="1">
    <source>
        <dbReference type="SAM" id="SignalP"/>
    </source>
</evidence>
<evidence type="ECO:0000313" key="3">
    <source>
        <dbReference type="EMBL" id="MBF5026985.1"/>
    </source>
</evidence>
<dbReference type="RefSeq" id="WP_194738912.1">
    <property type="nucleotide sequence ID" value="NZ_JADKYY010000004.1"/>
</dbReference>
<dbReference type="PANTHER" id="PTHR34406:SF1">
    <property type="entry name" value="PROTEIN YCEI"/>
    <property type="match status" value="1"/>
</dbReference>
<dbReference type="Pfam" id="PF04264">
    <property type="entry name" value="YceI"/>
    <property type="match status" value="1"/>
</dbReference>
<feature type="domain" description="Lipid/polyisoprenoid-binding YceI-like" evidence="2">
    <location>
        <begin position="22"/>
        <end position="188"/>
    </location>
</feature>
<dbReference type="SMART" id="SM00867">
    <property type="entry name" value="YceI"/>
    <property type="match status" value="1"/>
</dbReference>